<proteinExistence type="predicted"/>
<evidence type="ECO:0000313" key="2">
    <source>
        <dbReference type="EMBL" id="RUO69817.1"/>
    </source>
</evidence>
<feature type="transmembrane region" description="Helical" evidence="1">
    <location>
        <begin position="12"/>
        <end position="34"/>
    </location>
</feature>
<keyword evidence="1" id="KW-0812">Transmembrane</keyword>
<comment type="caution">
    <text evidence="2">The sequence shown here is derived from an EMBL/GenBank/DDBJ whole genome shotgun (WGS) entry which is preliminary data.</text>
</comment>
<dbReference type="Proteomes" id="UP000287022">
    <property type="component" value="Unassembled WGS sequence"/>
</dbReference>
<accession>A0A432Z0Y4</accession>
<evidence type="ECO:0000256" key="1">
    <source>
        <dbReference type="SAM" id="Phobius"/>
    </source>
</evidence>
<gene>
    <name evidence="2" type="ORF">CWI80_11405</name>
</gene>
<dbReference type="NCBIfam" id="TIGR03545">
    <property type="entry name" value="TIGR03545 family protein"/>
    <property type="match status" value="1"/>
</dbReference>
<organism evidence="2 3">
    <name type="scientific">Pseudidiomarina sediminum</name>
    <dbReference type="NCBI Taxonomy" id="431675"/>
    <lineage>
        <taxon>Bacteria</taxon>
        <taxon>Pseudomonadati</taxon>
        <taxon>Pseudomonadota</taxon>
        <taxon>Gammaproteobacteria</taxon>
        <taxon>Alteromonadales</taxon>
        <taxon>Idiomarinaceae</taxon>
        <taxon>Pseudidiomarina</taxon>
    </lineage>
</organism>
<keyword evidence="3" id="KW-1185">Reference proteome</keyword>
<reference evidence="3" key="1">
    <citation type="journal article" date="2018" name="Front. Microbiol.">
        <title>Genome-Based Analysis Reveals the Taxonomy and Diversity of the Family Idiomarinaceae.</title>
        <authorList>
            <person name="Liu Y."/>
            <person name="Lai Q."/>
            <person name="Shao Z."/>
        </authorList>
    </citation>
    <scope>NUCLEOTIDE SEQUENCE [LARGE SCALE GENOMIC DNA]</scope>
    <source>
        <strain evidence="3">c121</strain>
    </source>
</reference>
<dbReference type="RefSeq" id="WP_026860861.1">
    <property type="nucleotide sequence ID" value="NZ_PIQE01000004.1"/>
</dbReference>
<dbReference type="STRING" id="1122124.GCA_000423165_02157"/>
<evidence type="ECO:0000313" key="3">
    <source>
        <dbReference type="Proteomes" id="UP000287022"/>
    </source>
</evidence>
<keyword evidence="1" id="KW-0472">Membrane</keyword>
<dbReference type="EMBL" id="PIQE01000004">
    <property type="protein sequence ID" value="RUO69817.1"/>
    <property type="molecule type" value="Genomic_DNA"/>
</dbReference>
<keyword evidence="1" id="KW-1133">Transmembrane helix</keyword>
<dbReference type="InterPro" id="IPR019934">
    <property type="entry name" value="CHP03545"/>
</dbReference>
<name>A0A432Z0Y4_9GAMM</name>
<sequence length="592" mass="65564">MKQHTVRRSAFRWPGLAAFLAIVVLITAFSWLLLDSILKWSLERTIGTLNGAEVNIGRVEHQWVPLTIRVTDIQVTDPSQPDYNRVLIGDVSGALSWEQLLLGRVHFEEVVSTGIRVHSERQSPGEVYQLPEKSEVGDWFSDKAADLNLSLPSVDDAIARVDLHTPAAIESAKAAYETQQQRVTAVLEQLPSKETLASYEEELKALSEGEVKTPAQLQERKEHFAKLKERFAADKKALEEFKEVTSSAVAELKAEFEKVKAAPQHDLDRVGELMQLNSEGLTEITAVLFGEQARRWADYMLLAYEQLAPMLQKSADETAIKPPRGEGIWFSFTDADAPPDFLIKKARTEFAVGPTVLDVNWQNITHQHEQLGQPTVFSARGENNALWSLLQLNGELALTAEGFDGRQQWRVQGVNLAQTALSERSELAATLLSALLDSEGNIALRDGQFDGNAILRLADMAIEAHADNEWAQVIATALASLNRLDINADIKGALMNPDFSLRSDLDRQLGQALKTAALDAAGPKLDAFKQKLNAQSGGFLAEHQDQLGQWSQLLSDAEGREQRLQELLETQFKGQLEDKVKDKLKGLLGGNE</sequence>
<protein>
    <submittedName>
        <fullName evidence="2">TIGR03545 family protein</fullName>
    </submittedName>
</protein>
<dbReference type="AlphaFoldDB" id="A0A432Z0Y4"/>